<gene>
    <name evidence="2" type="ORF">DDZ15_01040</name>
</gene>
<keyword evidence="1" id="KW-0472">Membrane</keyword>
<proteinExistence type="predicted"/>
<evidence type="ECO:0000256" key="1">
    <source>
        <dbReference type="SAM" id="Phobius"/>
    </source>
</evidence>
<keyword evidence="1" id="KW-1133">Transmembrane helix</keyword>
<dbReference type="Proteomes" id="UP000245533">
    <property type="component" value="Unassembled WGS sequence"/>
</dbReference>
<evidence type="ECO:0008006" key="4">
    <source>
        <dbReference type="Google" id="ProtNLM"/>
    </source>
</evidence>
<protein>
    <recommendedName>
        <fullName evidence="4">6-bladed beta-propeller protein</fullName>
    </recommendedName>
</protein>
<keyword evidence="3" id="KW-1185">Reference proteome</keyword>
<dbReference type="EMBL" id="QGGB01000001">
    <property type="protein sequence ID" value="PWN08249.1"/>
    <property type="molecule type" value="Genomic_DNA"/>
</dbReference>
<comment type="caution">
    <text evidence="2">The sequence shown here is derived from an EMBL/GenBank/DDBJ whole genome shotgun (WGS) entry which is preliminary data.</text>
</comment>
<evidence type="ECO:0000313" key="3">
    <source>
        <dbReference type="Proteomes" id="UP000245533"/>
    </source>
</evidence>
<sequence>MRSGHNGLATETRKGENYSSFLRASVAILLAISIGFLLIGCIQDRSAEKTSLREYPVNSAQVFLSLEDAPFIGSPIDMKAAVDGLFIVDGAHNQIIKVDAEGKRLLSFGKRGRGPGELQSIAGFWPFKDEYLVYDYNSFKFLTFDHLGGLIDEELLNENPIHSESEFNIPITLDALSSKKLIIPTGGRKGSLFAIADRINGDVTYAGKAVGKAEPEYNNRDVTEALSGGEIPEVMLNMVLLSSSSDAIYSLQQTTGILEKYTHTGEHVWEMELNIPAQKHLFDRISDHNRGIDSDGKPRLFIYARAMDAREGGVALQLNMPDDQPFTIAWVPEDGTRIDLIKVEGITPDAHGFMEGFTVSPDGEHAYYLKRSTGMIFQFIWPL</sequence>
<evidence type="ECO:0000313" key="2">
    <source>
        <dbReference type="EMBL" id="PWN08249.1"/>
    </source>
</evidence>
<accession>A0A316TXP4</accession>
<reference evidence="2 3" key="1">
    <citation type="submission" date="2018-05" db="EMBL/GenBank/DDBJ databases">
        <title>Rhodohalobacter halophilus gen. nov., sp. nov., a moderately halophilic member of the family Balneolaceae.</title>
        <authorList>
            <person name="Liu Z.-W."/>
        </authorList>
    </citation>
    <scope>NUCLEOTIDE SEQUENCE [LARGE SCALE GENOMIC DNA]</scope>
    <source>
        <strain evidence="2 3">8A47</strain>
    </source>
</reference>
<feature type="transmembrane region" description="Helical" evidence="1">
    <location>
        <begin position="21"/>
        <end position="40"/>
    </location>
</feature>
<keyword evidence="1" id="KW-0812">Transmembrane</keyword>
<organism evidence="2 3">
    <name type="scientific">Rhodohalobacter mucosus</name>
    <dbReference type="NCBI Taxonomy" id="2079485"/>
    <lineage>
        <taxon>Bacteria</taxon>
        <taxon>Pseudomonadati</taxon>
        <taxon>Balneolota</taxon>
        <taxon>Balneolia</taxon>
        <taxon>Balneolales</taxon>
        <taxon>Balneolaceae</taxon>
        <taxon>Rhodohalobacter</taxon>
    </lineage>
</organism>
<dbReference type="AlphaFoldDB" id="A0A316TXP4"/>
<name>A0A316TXP4_9BACT</name>